<evidence type="ECO:0000313" key="2">
    <source>
        <dbReference type="Proteomes" id="UP000595437"/>
    </source>
</evidence>
<keyword evidence="2" id="KW-1185">Reference proteome</keyword>
<dbReference type="Proteomes" id="UP000595437">
    <property type="component" value="Chromosome 4"/>
</dbReference>
<gene>
    <name evidence="1" type="ORF">FKW44_006703</name>
</gene>
<sequence length="66" mass="7570">MKQLAGEQITDYVTRLRVEARFGKFLCASCEASYEEEAIIGSITKNTNSPKLRQLVFERNSPSWTR</sequence>
<organism evidence="1 2">
    <name type="scientific">Caligus rogercresseyi</name>
    <name type="common">Sea louse</name>
    <dbReference type="NCBI Taxonomy" id="217165"/>
    <lineage>
        <taxon>Eukaryota</taxon>
        <taxon>Metazoa</taxon>
        <taxon>Ecdysozoa</taxon>
        <taxon>Arthropoda</taxon>
        <taxon>Crustacea</taxon>
        <taxon>Multicrustacea</taxon>
        <taxon>Hexanauplia</taxon>
        <taxon>Copepoda</taxon>
        <taxon>Siphonostomatoida</taxon>
        <taxon>Caligidae</taxon>
        <taxon>Caligus</taxon>
    </lineage>
</organism>
<dbReference type="EMBL" id="CP045893">
    <property type="protein sequence ID" value="QQP54020.1"/>
    <property type="molecule type" value="Genomic_DNA"/>
</dbReference>
<accession>A0A7T8QT28</accession>
<protein>
    <submittedName>
        <fullName evidence="1">LOC101241692</fullName>
    </submittedName>
</protein>
<reference evidence="2" key="1">
    <citation type="submission" date="2021-01" db="EMBL/GenBank/DDBJ databases">
        <title>Caligus Genome Assembly.</title>
        <authorList>
            <person name="Gallardo-Escarate C."/>
        </authorList>
    </citation>
    <scope>NUCLEOTIDE SEQUENCE [LARGE SCALE GENOMIC DNA]</scope>
</reference>
<name>A0A7T8QT28_CALRO</name>
<dbReference type="AlphaFoldDB" id="A0A7T8QT28"/>
<evidence type="ECO:0000313" key="1">
    <source>
        <dbReference type="EMBL" id="QQP54020.1"/>
    </source>
</evidence>
<proteinExistence type="predicted"/>